<gene>
    <name evidence="2" type="ORF">DT351_03045</name>
</gene>
<dbReference type="Proteomes" id="UP000257607">
    <property type="component" value="Chromosome"/>
</dbReference>
<evidence type="ECO:0008006" key="4">
    <source>
        <dbReference type="Google" id="ProtNLM"/>
    </source>
</evidence>
<dbReference type="PROSITE" id="PS51257">
    <property type="entry name" value="PROKAR_LIPOPROTEIN"/>
    <property type="match status" value="1"/>
</dbReference>
<evidence type="ECO:0000313" key="3">
    <source>
        <dbReference type="Proteomes" id="UP000257607"/>
    </source>
</evidence>
<evidence type="ECO:0000313" key="2">
    <source>
        <dbReference type="EMBL" id="AXN35390.1"/>
    </source>
</evidence>
<feature type="chain" id="PRO_5038793437" description="Lipoprotein" evidence="1">
    <location>
        <begin position="22"/>
        <end position="405"/>
    </location>
</feature>
<proteinExistence type="predicted"/>
<reference evidence="2 3" key="1">
    <citation type="submission" date="2018-07" db="EMBL/GenBank/DDBJ databases">
        <title>Lactobacillus curvatus genome sequence.</title>
        <authorList>
            <person name="Prechtl R."/>
        </authorList>
    </citation>
    <scope>NUCLEOTIDE SEQUENCE [LARGE SCALE GENOMIC DNA]</scope>
    <source>
        <strain evidence="2 3">TMW 1.1928</strain>
    </source>
</reference>
<dbReference type="RefSeq" id="WP_076787069.1">
    <property type="nucleotide sequence ID" value="NZ_CP016221.1"/>
</dbReference>
<keyword evidence="1" id="KW-0732">Signal</keyword>
<sequence length="405" mass="44274">MRKTLLITTLLTITLLAGCQAKKPVSSTTSRAQSTTTTYANRKTTKKALATDSQTWLFNKQLLSKQTKNGLSDDITVLNIAQMTTPKSWLTSKGTFTSQPINYQQISFKKWQQDSRSHLMKSYQKTLHLMTVAQVNAALHKLGADFKIKHLSDLVFLETKTGKNTIDQGFVAKGNHLYAITAHYRDLQEPTNFDRGQLFVSQKATAKTTASPVALDQLNGTWIAAATTTSANDTGKLMVKDGFMYQKCYDSIERSAIQDLAKYTLVTLNQNTIYAAQKRDAAQAGYQLTPKSIASGDSIGYLYLFMNDHELLRIGAGQATSYQKTDSLVAAADLSQTDQTIFEQLDQQKPGESASTITVKAGPAVVGMSDSVNYLTDATAGQISNNIVIGNVQNGHVTIASESTH</sequence>
<organism evidence="2 3">
    <name type="scientific">Latilactobacillus curvatus</name>
    <name type="common">Lactobacillus curvatus</name>
    <dbReference type="NCBI Taxonomy" id="28038"/>
    <lineage>
        <taxon>Bacteria</taxon>
        <taxon>Bacillati</taxon>
        <taxon>Bacillota</taxon>
        <taxon>Bacilli</taxon>
        <taxon>Lactobacillales</taxon>
        <taxon>Lactobacillaceae</taxon>
        <taxon>Latilactobacillus</taxon>
    </lineage>
</organism>
<evidence type="ECO:0000256" key="1">
    <source>
        <dbReference type="SAM" id="SignalP"/>
    </source>
</evidence>
<dbReference type="AlphaFoldDB" id="A0A385ACI4"/>
<dbReference type="EMBL" id="CP031003">
    <property type="protein sequence ID" value="AXN35390.1"/>
    <property type="molecule type" value="Genomic_DNA"/>
</dbReference>
<feature type="signal peptide" evidence="1">
    <location>
        <begin position="1"/>
        <end position="21"/>
    </location>
</feature>
<protein>
    <recommendedName>
        <fullName evidence="4">Lipoprotein</fullName>
    </recommendedName>
</protein>
<accession>A0A385ACI4</accession>
<name>A0A385ACI4_LATCU</name>